<evidence type="ECO:0008006" key="4">
    <source>
        <dbReference type="Google" id="ProtNLM"/>
    </source>
</evidence>
<dbReference type="eggNOG" id="COG3525">
    <property type="taxonomic scope" value="Bacteria"/>
</dbReference>
<dbReference type="GO" id="GO:0016787">
    <property type="term" value="F:hydrolase activity"/>
    <property type="evidence" value="ECO:0007669"/>
    <property type="project" value="UniProtKB-KW"/>
</dbReference>
<dbReference type="AlphaFoldDB" id="G0J180"/>
<dbReference type="PANTHER" id="PTHR47406:SF2">
    <property type="entry name" value="ALPHA GLUCURONIDASE N-TERMINAL DOMAIN-CONTAINING PROTEIN"/>
    <property type="match status" value="1"/>
</dbReference>
<dbReference type="Proteomes" id="UP000001635">
    <property type="component" value="Chromosome"/>
</dbReference>
<accession>G0J180</accession>
<protein>
    <recommendedName>
        <fullName evidence="4">Alpha glucuronidase N-terminal domain-containing protein</fullName>
    </recommendedName>
</protein>
<sequence length="659" mass="75310">MPVLLGQLLIFFTKNKFFPFSIVYFILFLSANSPKFPMKTLIGLLLTLSFVSTGLAQELTLIKNRKSDFTIIIPEKPTIEEIKGAKVLQHYLFEISGAKLPVVRDLGLPLMNEILIGKVNRAETAFLPYEKMGKDGIYIGNNGKQLILTGGPKKGVEYAVYTFLEKYLDCKKYTSTFEVVPQKTIKLPLIADLQVPDFSFREVFYHDAYTPEFMAWHKLHSHTKRGEDPAEWGHWVHTFHNFLNPEEYGESHPEYFSFYDGKRHPGLVPSWDGKSVQPESQLCLTNPEVLEIVCENLQKAIDEKPDALYWSVSQNDNVNYCQCEHCAALDAKYAAYPPEEKMYATHSGQYPALGMGSMLSFVNKVAERFPDKIISTLAYQYTRVPPKDIVPRKNVNIMLCSIESTRNEPMESGDPDFSNDLKGWGKITDNILVWDYNIQFANLLAPFPNLRTLQPNISFLRNNNVSAVFAQGNIQSGGESAEIRAYLLAKLLWDPDLDVAKELEGFWKAFYGKAAPYIKNYSDLLHANNQGFTGRKMSIFGSPKEETDSFLSSELLLQYNHLFDQAEKAVSRNPEHLRRVKSARLPVTFAMLEIIKEKEAANWKTYHDGKGEKYKLPKEVSTLLYDLYYNCLETGVSRLSEWHTTPKEYLENYDLVENP</sequence>
<evidence type="ECO:0000313" key="3">
    <source>
        <dbReference type="Proteomes" id="UP000001635"/>
    </source>
</evidence>
<keyword evidence="3" id="KW-1185">Reference proteome</keyword>
<dbReference type="GO" id="GO:0005975">
    <property type="term" value="P:carbohydrate metabolic process"/>
    <property type="evidence" value="ECO:0007669"/>
    <property type="project" value="UniProtKB-ARBA"/>
</dbReference>
<dbReference type="InterPro" id="IPR029018">
    <property type="entry name" value="Hex-like_dom2"/>
</dbReference>
<evidence type="ECO:0000313" key="2">
    <source>
        <dbReference type="EMBL" id="AEL25829.1"/>
    </source>
</evidence>
<dbReference type="InterPro" id="IPR032287">
    <property type="entry name" value="DUF4838"/>
</dbReference>
<dbReference type="PANTHER" id="PTHR47406">
    <property type="entry name" value="COAGULATION FACTOR 5/8 TYPE, C-TERMINAL"/>
    <property type="match status" value="1"/>
</dbReference>
<dbReference type="HOGENOM" id="CLU_019083_0_0_10"/>
<dbReference type="Gene3D" id="3.30.379.10">
    <property type="entry name" value="Chitobiase/beta-hexosaminidase domain 2-like"/>
    <property type="match status" value="1"/>
</dbReference>
<keyword evidence="1" id="KW-0378">Hydrolase</keyword>
<name>G0J180_CYCMS</name>
<dbReference type="KEGG" id="cmr:Cycma_2082"/>
<dbReference type="STRING" id="880070.Cycma_2082"/>
<dbReference type="Pfam" id="PF16126">
    <property type="entry name" value="DUF4838"/>
    <property type="match status" value="1"/>
</dbReference>
<organism evidence="2 3">
    <name type="scientific">Cyclobacterium marinum (strain ATCC 25205 / DSM 745 / LMG 13164 / NCIMB 1802)</name>
    <name type="common">Flectobacillus marinus</name>
    <dbReference type="NCBI Taxonomy" id="880070"/>
    <lineage>
        <taxon>Bacteria</taxon>
        <taxon>Pseudomonadati</taxon>
        <taxon>Bacteroidota</taxon>
        <taxon>Cytophagia</taxon>
        <taxon>Cytophagales</taxon>
        <taxon>Cyclobacteriaceae</taxon>
        <taxon>Cyclobacterium</taxon>
    </lineage>
</organism>
<proteinExistence type="predicted"/>
<gene>
    <name evidence="2" type="ordered locus">Cycma_2082</name>
</gene>
<evidence type="ECO:0000256" key="1">
    <source>
        <dbReference type="ARBA" id="ARBA00022801"/>
    </source>
</evidence>
<dbReference type="EMBL" id="CP002955">
    <property type="protein sequence ID" value="AEL25829.1"/>
    <property type="molecule type" value="Genomic_DNA"/>
</dbReference>
<reference evidence="3" key="1">
    <citation type="submission" date="2011-07" db="EMBL/GenBank/DDBJ databases">
        <title>The complete genome of Cyclobacterium marinum DSM 745.</title>
        <authorList>
            <person name="Lucas S."/>
            <person name="Han J."/>
            <person name="Lapidus A."/>
            <person name="Bruce D."/>
            <person name="Goodwin L."/>
            <person name="Pitluck S."/>
            <person name="Peters L."/>
            <person name="Kyrpides N."/>
            <person name="Mavromatis K."/>
            <person name="Ivanova N."/>
            <person name="Ovchinnikova G."/>
            <person name="Chertkov O."/>
            <person name="Detter J.C."/>
            <person name="Tapia R."/>
            <person name="Han C."/>
            <person name="Land M."/>
            <person name="Hauser L."/>
            <person name="Markowitz V."/>
            <person name="Cheng J.-F."/>
            <person name="Hugenholtz P."/>
            <person name="Woyke T."/>
            <person name="Wu D."/>
            <person name="Tindall B."/>
            <person name="Schuetze A."/>
            <person name="Brambilla E."/>
            <person name="Klenk H.-P."/>
            <person name="Eisen J.A."/>
        </authorList>
    </citation>
    <scope>NUCLEOTIDE SEQUENCE [LARGE SCALE GENOMIC DNA]</scope>
    <source>
        <strain evidence="3">ATCC 25205 / DSM 745 / LMG 13164 / NCIMB 1802</strain>
    </source>
</reference>